<gene>
    <name evidence="2" type="ORF">LX69_02736</name>
</gene>
<feature type="non-terminal residue" evidence="2">
    <location>
        <position position="189"/>
    </location>
</feature>
<dbReference type="Proteomes" id="UP000249239">
    <property type="component" value="Unassembled WGS sequence"/>
</dbReference>
<keyword evidence="3" id="KW-1185">Reference proteome</keyword>
<dbReference type="GO" id="GO:0005509">
    <property type="term" value="F:calcium ion binding"/>
    <property type="evidence" value="ECO:0007669"/>
    <property type="project" value="InterPro"/>
</dbReference>
<dbReference type="SUPFAM" id="SSF49313">
    <property type="entry name" value="Cadherin-like"/>
    <property type="match status" value="1"/>
</dbReference>
<evidence type="ECO:0008006" key="4">
    <source>
        <dbReference type="Google" id="ProtNLM"/>
    </source>
</evidence>
<evidence type="ECO:0000313" key="3">
    <source>
        <dbReference type="Proteomes" id="UP000249239"/>
    </source>
</evidence>
<comment type="caution">
    <text evidence="2">The sequence shown here is derived from an EMBL/GenBank/DDBJ whole genome shotgun (WGS) entry which is preliminary data.</text>
</comment>
<keyword evidence="1" id="KW-0732">Signal</keyword>
<dbReference type="InterPro" id="IPR013783">
    <property type="entry name" value="Ig-like_fold"/>
</dbReference>
<dbReference type="EMBL" id="QKZK01000028">
    <property type="protein sequence ID" value="PZX12932.1"/>
    <property type="molecule type" value="Genomic_DNA"/>
</dbReference>
<dbReference type="Pfam" id="PF17963">
    <property type="entry name" value="Big_9"/>
    <property type="match status" value="1"/>
</dbReference>
<organism evidence="2 3">
    <name type="scientific">Breznakibacter xylanolyticus</name>
    <dbReference type="NCBI Taxonomy" id="990"/>
    <lineage>
        <taxon>Bacteria</taxon>
        <taxon>Pseudomonadati</taxon>
        <taxon>Bacteroidota</taxon>
        <taxon>Bacteroidia</taxon>
        <taxon>Marinilabiliales</taxon>
        <taxon>Marinilabiliaceae</taxon>
        <taxon>Breznakibacter</taxon>
    </lineage>
</organism>
<accession>A0A2W7NNT6</accession>
<proteinExistence type="predicted"/>
<dbReference type="InterPro" id="IPR015919">
    <property type="entry name" value="Cadherin-like_sf"/>
</dbReference>
<evidence type="ECO:0000256" key="1">
    <source>
        <dbReference type="SAM" id="SignalP"/>
    </source>
</evidence>
<protein>
    <recommendedName>
        <fullName evidence="4">Cadherin domain-containing protein</fullName>
    </recommendedName>
</protein>
<evidence type="ECO:0000313" key="2">
    <source>
        <dbReference type="EMBL" id="PZX12932.1"/>
    </source>
</evidence>
<dbReference type="OrthoDB" id="1490014at2"/>
<name>A0A2W7NNT6_9BACT</name>
<dbReference type="GO" id="GO:0016020">
    <property type="term" value="C:membrane"/>
    <property type="evidence" value="ECO:0007669"/>
    <property type="project" value="InterPro"/>
</dbReference>
<feature type="signal peptide" evidence="1">
    <location>
        <begin position="1"/>
        <end position="22"/>
    </location>
</feature>
<dbReference type="RefSeq" id="WP_146260744.1">
    <property type="nucleotide sequence ID" value="NZ_QKZK01000028.1"/>
</dbReference>
<reference evidence="2 3" key="1">
    <citation type="submission" date="2018-06" db="EMBL/GenBank/DDBJ databases">
        <title>Genomic Encyclopedia of Archaeal and Bacterial Type Strains, Phase II (KMG-II): from individual species to whole genera.</title>
        <authorList>
            <person name="Goeker M."/>
        </authorList>
    </citation>
    <scope>NUCLEOTIDE SEQUENCE [LARGE SCALE GENOMIC DNA]</scope>
    <source>
        <strain evidence="2 3">DSM 6779</strain>
    </source>
</reference>
<dbReference type="AlphaFoldDB" id="A0A2W7NNT6"/>
<dbReference type="Pfam" id="PF05345">
    <property type="entry name" value="He_PIG"/>
    <property type="match status" value="1"/>
</dbReference>
<dbReference type="Gene3D" id="2.60.40.10">
    <property type="entry name" value="Immunoglobulins"/>
    <property type="match status" value="1"/>
</dbReference>
<feature type="chain" id="PRO_5015852000" description="Cadherin domain-containing protein" evidence="1">
    <location>
        <begin position="23"/>
        <end position="189"/>
    </location>
</feature>
<sequence length="189" mass="20207">MSRITILLLCALMWAGSSNGYAQLTFTSSDAVVVDQGSSLLHELTVTGFEGEFVIVVESVLPSWLVFDKDSQNRYWLSGIPNQSDVGSHNVQFRVTDAVGSAMQLFSLTVNNVNDAPVIKGQVPLTTVEETPLTLTLSHFTITDEDGDTNFTLAVQSGTNYIVSGTTITPSVDFQGALTVPVTVSDGKA</sequence>